<dbReference type="OMA" id="LAFECFA"/>
<dbReference type="InParanoid" id="B4M5M3"/>
<name>B4M5M3_DROVI</name>
<accession>B4M5M3</accession>
<keyword evidence="4" id="KW-1185">Reference proteome</keyword>
<evidence type="ECO:0000313" key="3">
    <source>
        <dbReference type="EMBL" id="EDW58949.1"/>
    </source>
</evidence>
<reference evidence="3 4" key="1">
    <citation type="journal article" date="2007" name="Nature">
        <title>Evolution of genes and genomes on the Drosophila phylogeny.</title>
        <authorList>
            <consortium name="Drosophila 12 Genomes Consortium"/>
            <person name="Clark A.G."/>
            <person name="Eisen M.B."/>
            <person name="Smith D.R."/>
            <person name="Bergman C.M."/>
            <person name="Oliver B."/>
            <person name="Markow T.A."/>
            <person name="Kaufman T.C."/>
            <person name="Kellis M."/>
            <person name="Gelbart W."/>
            <person name="Iyer V.N."/>
            <person name="Pollard D.A."/>
            <person name="Sackton T.B."/>
            <person name="Larracuente A.M."/>
            <person name="Singh N.D."/>
            <person name="Abad J.P."/>
            <person name="Abt D.N."/>
            <person name="Adryan B."/>
            <person name="Aguade M."/>
            <person name="Akashi H."/>
            <person name="Anderson W.W."/>
            <person name="Aquadro C.F."/>
            <person name="Ardell D.H."/>
            <person name="Arguello R."/>
            <person name="Artieri C.G."/>
            <person name="Barbash D.A."/>
            <person name="Barker D."/>
            <person name="Barsanti P."/>
            <person name="Batterham P."/>
            <person name="Batzoglou S."/>
            <person name="Begun D."/>
            <person name="Bhutkar A."/>
            <person name="Blanco E."/>
            <person name="Bosak S.A."/>
            <person name="Bradley R.K."/>
            <person name="Brand A.D."/>
            <person name="Brent M.R."/>
            <person name="Brooks A.N."/>
            <person name="Brown R.H."/>
            <person name="Butlin R.K."/>
            <person name="Caggese C."/>
            <person name="Calvi B.R."/>
            <person name="Bernardo de Carvalho A."/>
            <person name="Caspi A."/>
            <person name="Castrezana S."/>
            <person name="Celniker S.E."/>
            <person name="Chang J.L."/>
            <person name="Chapple C."/>
            <person name="Chatterji S."/>
            <person name="Chinwalla A."/>
            <person name="Civetta A."/>
            <person name="Clifton S.W."/>
            <person name="Comeron J.M."/>
            <person name="Costello J.C."/>
            <person name="Coyne J.A."/>
            <person name="Daub J."/>
            <person name="David R.G."/>
            <person name="Delcher A.L."/>
            <person name="Delehaunty K."/>
            <person name="Do C.B."/>
            <person name="Ebling H."/>
            <person name="Edwards K."/>
            <person name="Eickbush T."/>
            <person name="Evans J.D."/>
            <person name="Filipski A."/>
            <person name="Findeiss S."/>
            <person name="Freyhult E."/>
            <person name="Fulton L."/>
            <person name="Fulton R."/>
            <person name="Garcia A.C."/>
            <person name="Gardiner A."/>
            <person name="Garfield D.A."/>
            <person name="Garvin B.E."/>
            <person name="Gibson G."/>
            <person name="Gilbert D."/>
            <person name="Gnerre S."/>
            <person name="Godfrey J."/>
            <person name="Good R."/>
            <person name="Gotea V."/>
            <person name="Gravely B."/>
            <person name="Greenberg A.J."/>
            <person name="Griffiths-Jones S."/>
            <person name="Gross S."/>
            <person name="Guigo R."/>
            <person name="Gustafson E.A."/>
            <person name="Haerty W."/>
            <person name="Hahn M.W."/>
            <person name="Halligan D.L."/>
            <person name="Halpern A.L."/>
            <person name="Halter G.M."/>
            <person name="Han M.V."/>
            <person name="Heger A."/>
            <person name="Hillier L."/>
            <person name="Hinrichs A.S."/>
            <person name="Holmes I."/>
            <person name="Hoskins R.A."/>
            <person name="Hubisz M.J."/>
            <person name="Hultmark D."/>
            <person name="Huntley M.A."/>
            <person name="Jaffe D.B."/>
            <person name="Jagadeeshan S."/>
            <person name="Jeck W.R."/>
            <person name="Johnson J."/>
            <person name="Jones C.D."/>
            <person name="Jordan W.C."/>
            <person name="Karpen G.H."/>
            <person name="Kataoka E."/>
            <person name="Keightley P.D."/>
            <person name="Kheradpour P."/>
            <person name="Kirkness E.F."/>
            <person name="Koerich L.B."/>
            <person name="Kristiansen K."/>
            <person name="Kudrna D."/>
            <person name="Kulathinal R.J."/>
            <person name="Kumar S."/>
            <person name="Kwok R."/>
            <person name="Lander E."/>
            <person name="Langley C.H."/>
            <person name="Lapoint R."/>
            <person name="Lazzaro B.P."/>
            <person name="Lee S.J."/>
            <person name="Levesque L."/>
            <person name="Li R."/>
            <person name="Lin C.F."/>
            <person name="Lin M.F."/>
            <person name="Lindblad-Toh K."/>
            <person name="Llopart A."/>
            <person name="Long M."/>
            <person name="Low L."/>
            <person name="Lozovsky E."/>
            <person name="Lu J."/>
            <person name="Luo M."/>
            <person name="Machado C.A."/>
            <person name="Makalowski W."/>
            <person name="Marzo M."/>
            <person name="Matsuda M."/>
            <person name="Matzkin L."/>
            <person name="McAllister B."/>
            <person name="McBride C.S."/>
            <person name="McKernan B."/>
            <person name="McKernan K."/>
            <person name="Mendez-Lago M."/>
            <person name="Minx P."/>
            <person name="Mollenhauer M.U."/>
            <person name="Montooth K."/>
            <person name="Mount S.M."/>
            <person name="Mu X."/>
            <person name="Myers E."/>
            <person name="Negre B."/>
            <person name="Newfeld S."/>
            <person name="Nielsen R."/>
            <person name="Noor M.A."/>
            <person name="O'Grady P."/>
            <person name="Pachter L."/>
            <person name="Papaceit M."/>
            <person name="Parisi M.J."/>
            <person name="Parisi M."/>
            <person name="Parts L."/>
            <person name="Pedersen J.S."/>
            <person name="Pesole G."/>
            <person name="Phillippy A.M."/>
            <person name="Ponting C.P."/>
            <person name="Pop M."/>
            <person name="Porcelli D."/>
            <person name="Powell J.R."/>
            <person name="Prohaska S."/>
            <person name="Pruitt K."/>
            <person name="Puig M."/>
            <person name="Quesneville H."/>
            <person name="Ram K.R."/>
            <person name="Rand D."/>
            <person name="Rasmussen M.D."/>
            <person name="Reed L.K."/>
            <person name="Reenan R."/>
            <person name="Reily A."/>
            <person name="Remington K.A."/>
            <person name="Rieger T.T."/>
            <person name="Ritchie M.G."/>
            <person name="Robin C."/>
            <person name="Rogers Y.H."/>
            <person name="Rohde C."/>
            <person name="Rozas J."/>
            <person name="Rubenfield M.J."/>
            <person name="Ruiz A."/>
            <person name="Russo S."/>
            <person name="Salzberg S.L."/>
            <person name="Sanchez-Gracia A."/>
            <person name="Saranga D.J."/>
            <person name="Sato H."/>
            <person name="Schaeffer S.W."/>
            <person name="Schatz M.C."/>
            <person name="Schlenke T."/>
            <person name="Schwartz R."/>
            <person name="Segarra C."/>
            <person name="Singh R.S."/>
            <person name="Sirot L."/>
            <person name="Sirota M."/>
            <person name="Sisneros N.B."/>
            <person name="Smith C.D."/>
            <person name="Smith T.F."/>
            <person name="Spieth J."/>
            <person name="Stage D.E."/>
            <person name="Stark A."/>
            <person name="Stephan W."/>
            <person name="Strausberg R.L."/>
            <person name="Strempel S."/>
            <person name="Sturgill D."/>
            <person name="Sutton G."/>
            <person name="Sutton G.G."/>
            <person name="Tao W."/>
            <person name="Teichmann S."/>
            <person name="Tobari Y.N."/>
            <person name="Tomimura Y."/>
            <person name="Tsolas J.M."/>
            <person name="Valente V.L."/>
            <person name="Venter E."/>
            <person name="Venter J.C."/>
            <person name="Vicario S."/>
            <person name="Vieira F.G."/>
            <person name="Vilella A.J."/>
            <person name="Villasante A."/>
            <person name="Walenz B."/>
            <person name="Wang J."/>
            <person name="Wasserman M."/>
            <person name="Watts T."/>
            <person name="Wilson D."/>
            <person name="Wilson R.K."/>
            <person name="Wing R.A."/>
            <person name="Wolfner M.F."/>
            <person name="Wong A."/>
            <person name="Wong G.K."/>
            <person name="Wu C.I."/>
            <person name="Wu G."/>
            <person name="Yamamoto D."/>
            <person name="Yang H.P."/>
            <person name="Yang S.P."/>
            <person name="Yorke J.A."/>
            <person name="Yoshida K."/>
            <person name="Zdobnov E."/>
            <person name="Zhang P."/>
            <person name="Zhang Y."/>
            <person name="Zimin A.V."/>
            <person name="Baldwin J."/>
            <person name="Abdouelleil A."/>
            <person name="Abdulkadir J."/>
            <person name="Abebe A."/>
            <person name="Abera B."/>
            <person name="Abreu J."/>
            <person name="Acer S.C."/>
            <person name="Aftuck L."/>
            <person name="Alexander A."/>
            <person name="An P."/>
            <person name="Anderson E."/>
            <person name="Anderson S."/>
            <person name="Arachi H."/>
            <person name="Azer M."/>
            <person name="Bachantsang P."/>
            <person name="Barry A."/>
            <person name="Bayul T."/>
            <person name="Berlin A."/>
            <person name="Bessette D."/>
            <person name="Bloom T."/>
            <person name="Blye J."/>
            <person name="Boguslavskiy L."/>
            <person name="Bonnet C."/>
            <person name="Boukhgalter B."/>
            <person name="Bourzgui I."/>
            <person name="Brown A."/>
            <person name="Cahill P."/>
            <person name="Channer S."/>
            <person name="Cheshatsang Y."/>
            <person name="Chuda L."/>
            <person name="Citroen M."/>
            <person name="Collymore A."/>
            <person name="Cooke P."/>
            <person name="Costello M."/>
            <person name="D'Aco K."/>
            <person name="Daza R."/>
            <person name="De Haan G."/>
            <person name="DeGray S."/>
            <person name="DeMaso C."/>
            <person name="Dhargay N."/>
            <person name="Dooley K."/>
            <person name="Dooley E."/>
            <person name="Doricent M."/>
            <person name="Dorje P."/>
            <person name="Dorjee K."/>
            <person name="Dupes A."/>
            <person name="Elong R."/>
            <person name="Falk J."/>
            <person name="Farina A."/>
            <person name="Faro S."/>
            <person name="Ferguson D."/>
            <person name="Fisher S."/>
            <person name="Foley C.D."/>
            <person name="Franke A."/>
            <person name="Friedrich D."/>
            <person name="Gadbois L."/>
            <person name="Gearin G."/>
            <person name="Gearin C.R."/>
            <person name="Giannoukos G."/>
            <person name="Goode T."/>
            <person name="Graham J."/>
            <person name="Grandbois E."/>
            <person name="Grewal S."/>
            <person name="Gyaltsen K."/>
            <person name="Hafez N."/>
            <person name="Hagos B."/>
            <person name="Hall J."/>
            <person name="Henson C."/>
            <person name="Hollinger A."/>
            <person name="Honan T."/>
            <person name="Huard M.D."/>
            <person name="Hughes L."/>
            <person name="Hurhula B."/>
            <person name="Husby M.E."/>
            <person name="Kamat A."/>
            <person name="Kanga B."/>
            <person name="Kashin S."/>
            <person name="Khazanovich D."/>
            <person name="Kisner P."/>
            <person name="Lance K."/>
            <person name="Lara M."/>
            <person name="Lee W."/>
            <person name="Lennon N."/>
            <person name="Letendre F."/>
            <person name="LeVine R."/>
            <person name="Lipovsky A."/>
            <person name="Liu X."/>
            <person name="Liu J."/>
            <person name="Liu S."/>
            <person name="Lokyitsang T."/>
            <person name="Lokyitsang Y."/>
            <person name="Lubonja R."/>
            <person name="Lui A."/>
            <person name="MacDonald P."/>
            <person name="Magnisalis V."/>
            <person name="Maru K."/>
            <person name="Matthews C."/>
            <person name="McCusker W."/>
            <person name="McDonough S."/>
            <person name="Mehta T."/>
            <person name="Meldrim J."/>
            <person name="Meneus L."/>
            <person name="Mihai O."/>
            <person name="Mihalev A."/>
            <person name="Mihova T."/>
            <person name="Mittelman R."/>
            <person name="Mlenga V."/>
            <person name="Montmayeur A."/>
            <person name="Mulrain L."/>
            <person name="Navidi A."/>
            <person name="Naylor J."/>
            <person name="Negash T."/>
            <person name="Nguyen T."/>
            <person name="Nguyen N."/>
            <person name="Nicol R."/>
            <person name="Norbu C."/>
            <person name="Norbu N."/>
            <person name="Novod N."/>
            <person name="O'Neill B."/>
            <person name="Osman S."/>
            <person name="Markiewicz E."/>
            <person name="Oyono O.L."/>
            <person name="Patti C."/>
            <person name="Phunkhang P."/>
            <person name="Pierre F."/>
            <person name="Priest M."/>
            <person name="Raghuraman S."/>
            <person name="Rege F."/>
            <person name="Reyes R."/>
            <person name="Rise C."/>
            <person name="Rogov P."/>
            <person name="Ross K."/>
            <person name="Ryan E."/>
            <person name="Settipalli S."/>
            <person name="Shea T."/>
            <person name="Sherpa N."/>
            <person name="Shi L."/>
            <person name="Shih D."/>
            <person name="Sparrow T."/>
            <person name="Spaulding J."/>
            <person name="Stalker J."/>
            <person name="Stange-Thomann N."/>
            <person name="Stavropoulos S."/>
            <person name="Stone C."/>
            <person name="Strader C."/>
            <person name="Tesfaye S."/>
            <person name="Thomson T."/>
            <person name="Thoulutsang Y."/>
            <person name="Thoulutsang D."/>
            <person name="Topham K."/>
            <person name="Topping I."/>
            <person name="Tsamla T."/>
            <person name="Vassiliev H."/>
            <person name="Vo A."/>
            <person name="Wangchuk T."/>
            <person name="Wangdi T."/>
            <person name="Weiand M."/>
            <person name="Wilkinson J."/>
            <person name="Wilson A."/>
            <person name="Yadav S."/>
            <person name="Young G."/>
            <person name="Yu Q."/>
            <person name="Zembek L."/>
            <person name="Zhong D."/>
            <person name="Zimmer A."/>
            <person name="Zwirko Z."/>
            <person name="Jaffe D.B."/>
            <person name="Alvarez P."/>
            <person name="Brockman W."/>
            <person name="Butler J."/>
            <person name="Chin C."/>
            <person name="Gnerre S."/>
            <person name="Grabherr M."/>
            <person name="Kleber M."/>
            <person name="Mauceli E."/>
            <person name="MacCallum I."/>
        </authorList>
    </citation>
    <scope>NUCLEOTIDE SEQUENCE [LARGE SCALE GENOMIC DNA]</scope>
    <source>
        <strain evidence="4">Tucson 15010-1051.87</strain>
    </source>
</reference>
<dbReference type="HOGENOM" id="CLU_107310_0_0_1"/>
<dbReference type="EMBL" id="CH940652">
    <property type="protein sequence ID" value="EDW58949.1"/>
    <property type="molecule type" value="Genomic_DNA"/>
</dbReference>
<dbReference type="InterPro" id="IPR007931">
    <property type="entry name" value="TsetseEP"/>
</dbReference>
<dbReference type="Proteomes" id="UP000008792">
    <property type="component" value="Unassembled WGS sequence"/>
</dbReference>
<organism evidence="3 4">
    <name type="scientific">Drosophila virilis</name>
    <name type="common">Fruit fly</name>
    <dbReference type="NCBI Taxonomy" id="7244"/>
    <lineage>
        <taxon>Eukaryota</taxon>
        <taxon>Metazoa</taxon>
        <taxon>Ecdysozoa</taxon>
        <taxon>Arthropoda</taxon>
        <taxon>Hexapoda</taxon>
        <taxon>Insecta</taxon>
        <taxon>Pterygota</taxon>
        <taxon>Neoptera</taxon>
        <taxon>Endopterygota</taxon>
        <taxon>Diptera</taxon>
        <taxon>Brachycera</taxon>
        <taxon>Muscomorpha</taxon>
        <taxon>Ephydroidea</taxon>
        <taxon>Drosophilidae</taxon>
        <taxon>Drosophila</taxon>
    </lineage>
</organism>
<feature type="chain" id="PRO_5002817271" description="Protein TsetseEP domain-containing protein" evidence="1">
    <location>
        <begin position="19"/>
        <end position="206"/>
    </location>
</feature>
<proteinExistence type="predicted"/>
<evidence type="ECO:0000313" key="4">
    <source>
        <dbReference type="Proteomes" id="UP000008792"/>
    </source>
</evidence>
<feature type="domain" description="Protein TsetseEP" evidence="2">
    <location>
        <begin position="46"/>
        <end position="163"/>
    </location>
</feature>
<evidence type="ECO:0000259" key="2">
    <source>
        <dbReference type="Pfam" id="PF05267"/>
    </source>
</evidence>
<evidence type="ECO:0000256" key="1">
    <source>
        <dbReference type="SAM" id="SignalP"/>
    </source>
</evidence>
<sequence>MSSTIGVLLLLGLAVVAAVKLEIPKIHRLKQQSELLSAQNPSNAPLCFEHYRPRLDNIAQQYEVRYTHCNTEYAEQTALEDSKWQEPRQSLVSRGKYSCDLIADCSTIVGYVEAFECFAQVGADESKSMYAISTSATQTSFEIKNFYRQIESTKTICINNAEQAYVTDTSVTYEALNDCLSGKSPLTTKGYDSTESTTAIYWDTTQ</sequence>
<dbReference type="OrthoDB" id="7859325at2759"/>
<dbReference type="eggNOG" id="ENOG502RQGA">
    <property type="taxonomic scope" value="Eukaryota"/>
</dbReference>
<keyword evidence="1" id="KW-0732">Signal</keyword>
<gene>
    <name evidence="3" type="primary">Dvir\GJ10552</name>
    <name evidence="3" type="ORF">Dvir_GJ10552</name>
</gene>
<dbReference type="STRING" id="7244.B4M5M3"/>
<protein>
    <recommendedName>
        <fullName evidence="2">Protein TsetseEP domain-containing protein</fullName>
    </recommendedName>
</protein>
<dbReference type="PhylomeDB" id="B4M5M3"/>
<dbReference type="Pfam" id="PF05267">
    <property type="entry name" value="DUF725"/>
    <property type="match status" value="1"/>
</dbReference>
<dbReference type="AlphaFoldDB" id="B4M5M3"/>
<dbReference type="KEGG" id="dvi:6632987"/>
<feature type="signal peptide" evidence="1">
    <location>
        <begin position="1"/>
        <end position="18"/>
    </location>
</feature>